<proteinExistence type="predicted"/>
<dbReference type="Proteomes" id="UP001396334">
    <property type="component" value="Unassembled WGS sequence"/>
</dbReference>
<protein>
    <submittedName>
        <fullName evidence="1">Uncharacterized protein</fullName>
    </submittedName>
</protein>
<dbReference type="EMBL" id="JBBPBN010000317">
    <property type="protein sequence ID" value="KAK8489361.1"/>
    <property type="molecule type" value="Genomic_DNA"/>
</dbReference>
<gene>
    <name evidence="1" type="ORF">V6N11_082691</name>
</gene>
<reference evidence="1 2" key="1">
    <citation type="journal article" date="2024" name="G3 (Bethesda)">
        <title>Genome assembly of Hibiscus sabdariffa L. provides insights into metabolisms of medicinal natural products.</title>
        <authorList>
            <person name="Kim T."/>
        </authorList>
    </citation>
    <scope>NUCLEOTIDE SEQUENCE [LARGE SCALE GENOMIC DNA]</scope>
    <source>
        <strain evidence="1">TK-2024</strain>
        <tissue evidence="1">Old leaves</tissue>
    </source>
</reference>
<evidence type="ECO:0000313" key="2">
    <source>
        <dbReference type="Proteomes" id="UP001396334"/>
    </source>
</evidence>
<dbReference type="InterPro" id="IPR033250">
    <property type="entry name" value="CEP"/>
</dbReference>
<accession>A0ABR2A8P5</accession>
<evidence type="ECO:0000313" key="1">
    <source>
        <dbReference type="EMBL" id="KAK8489361.1"/>
    </source>
</evidence>
<dbReference type="PANTHER" id="PTHR33348:SF36">
    <property type="match status" value="1"/>
</dbReference>
<sequence length="93" mass="9965">MAKINLVLPALLVFVLFFSFGIKFTEERLFKVDKLDVSGKVHVTNVMKKLKEDPSAGHVNSGTAFSGDDFQPTTPGHSPGAGHSTGPASNEHN</sequence>
<dbReference type="PANTHER" id="PTHR33348">
    <property type="entry name" value="PRECURSOR OF CEP5"/>
    <property type="match status" value="1"/>
</dbReference>
<name>A0ABR2A8P5_9ROSI</name>
<keyword evidence="2" id="KW-1185">Reference proteome</keyword>
<comment type="caution">
    <text evidence="1">The sequence shown here is derived from an EMBL/GenBank/DDBJ whole genome shotgun (WGS) entry which is preliminary data.</text>
</comment>
<organism evidence="1 2">
    <name type="scientific">Hibiscus sabdariffa</name>
    <name type="common">roselle</name>
    <dbReference type="NCBI Taxonomy" id="183260"/>
    <lineage>
        <taxon>Eukaryota</taxon>
        <taxon>Viridiplantae</taxon>
        <taxon>Streptophyta</taxon>
        <taxon>Embryophyta</taxon>
        <taxon>Tracheophyta</taxon>
        <taxon>Spermatophyta</taxon>
        <taxon>Magnoliopsida</taxon>
        <taxon>eudicotyledons</taxon>
        <taxon>Gunneridae</taxon>
        <taxon>Pentapetalae</taxon>
        <taxon>rosids</taxon>
        <taxon>malvids</taxon>
        <taxon>Malvales</taxon>
        <taxon>Malvaceae</taxon>
        <taxon>Malvoideae</taxon>
        <taxon>Hibiscus</taxon>
    </lineage>
</organism>